<reference evidence="1 2" key="1">
    <citation type="submission" date="2021-03" db="EMBL/GenBank/DDBJ databases">
        <title>Sequencing the genomes of 1000 actinobacteria strains.</title>
        <authorList>
            <person name="Klenk H.-P."/>
        </authorList>
    </citation>
    <scope>NUCLEOTIDE SEQUENCE [LARGE SCALE GENOMIC DNA]</scope>
    <source>
        <strain evidence="1 2">DSM 41480</strain>
    </source>
</reference>
<protein>
    <submittedName>
        <fullName evidence="1">Uncharacterized protein</fullName>
    </submittedName>
</protein>
<gene>
    <name evidence="1" type="ORF">JO379_000450</name>
</gene>
<organism evidence="1 2">
    <name type="scientific">Streptomyces syringium</name>
    <dbReference type="NCBI Taxonomy" id="76729"/>
    <lineage>
        <taxon>Bacteria</taxon>
        <taxon>Bacillati</taxon>
        <taxon>Actinomycetota</taxon>
        <taxon>Actinomycetes</taxon>
        <taxon>Kitasatosporales</taxon>
        <taxon>Streptomycetaceae</taxon>
        <taxon>Streptomyces</taxon>
    </lineage>
</organism>
<accession>A0ABS4XWV1</accession>
<dbReference type="Proteomes" id="UP001519291">
    <property type="component" value="Unassembled WGS sequence"/>
</dbReference>
<dbReference type="EMBL" id="JAGIOH010000001">
    <property type="protein sequence ID" value="MBP2400981.1"/>
    <property type="molecule type" value="Genomic_DNA"/>
</dbReference>
<comment type="caution">
    <text evidence="1">The sequence shown here is derived from an EMBL/GenBank/DDBJ whole genome shotgun (WGS) entry which is preliminary data.</text>
</comment>
<proteinExistence type="predicted"/>
<keyword evidence="2" id="KW-1185">Reference proteome</keyword>
<sequence>MHHRHDRHTHTTGARLLFEHVRPTTSGKAAVATAGRWSV</sequence>
<evidence type="ECO:0000313" key="1">
    <source>
        <dbReference type="EMBL" id="MBP2400981.1"/>
    </source>
</evidence>
<name>A0ABS4XWV1_9ACTN</name>
<evidence type="ECO:0000313" key="2">
    <source>
        <dbReference type="Proteomes" id="UP001519291"/>
    </source>
</evidence>